<dbReference type="Gene3D" id="1.20.120.1220">
    <property type="match status" value="1"/>
</dbReference>
<dbReference type="PANTHER" id="PTHR30487">
    <property type="entry name" value="TYPE 4 PREPILIN-LIKE PROTEINS LEADER PEPTIDE-PROCESSING ENZYME"/>
    <property type="match status" value="1"/>
</dbReference>
<accession>A0ABR6BJ04</accession>
<keyword evidence="4" id="KW-0489">Methyltransferase</keyword>
<dbReference type="InterPro" id="IPR000045">
    <property type="entry name" value="Prepilin_IV_endopep_pep"/>
</dbReference>
<comment type="similarity">
    <text evidence="1">Belongs to the peptidase A24 family.</text>
</comment>
<keyword evidence="2" id="KW-0472">Membrane</keyword>
<dbReference type="EC" id="2.1.1.-" evidence="4"/>
<dbReference type="PANTHER" id="PTHR30487:SF0">
    <property type="entry name" value="PREPILIN LEADER PEPTIDASE_N-METHYLTRANSFERASE-RELATED"/>
    <property type="match status" value="1"/>
</dbReference>
<evidence type="ECO:0000256" key="2">
    <source>
        <dbReference type="SAM" id="Phobius"/>
    </source>
</evidence>
<dbReference type="GO" id="GO:0008168">
    <property type="term" value="F:methyltransferase activity"/>
    <property type="evidence" value="ECO:0007669"/>
    <property type="project" value="UniProtKB-KW"/>
</dbReference>
<dbReference type="Pfam" id="PF01478">
    <property type="entry name" value="Peptidase_A24"/>
    <property type="match status" value="1"/>
</dbReference>
<feature type="transmembrane region" description="Helical" evidence="2">
    <location>
        <begin position="75"/>
        <end position="96"/>
    </location>
</feature>
<sequence>MAELSTEVYLSVFAKVLDMAGLSCNLSEASIPDWRCRCVHVPDFVLGWSCVGAALGAMLGLVAQRHLRTTVLAAPRTVFLCAMAAAALFGVLAGRYGLTLDAIPATVLALFGSALSVIDVAEQRIPKRLVSQCSATLVGVCVALAAATGEWPLALRALAAGVGLGGAYLLLALASRGGLGAGDVRLGIAVGVAAGWYGWSHLLAGTLMAWTAAALVQVLLKASCHDSLRSTAIPMAPFFILGQIVAIVTL</sequence>
<evidence type="ECO:0000256" key="1">
    <source>
        <dbReference type="ARBA" id="ARBA00005801"/>
    </source>
</evidence>
<protein>
    <submittedName>
        <fullName evidence="4">Leader peptidase (Prepilin peptidase)/N-methyltransferase</fullName>
        <ecNumber evidence="4">2.1.1.-</ecNumber>
        <ecNumber evidence="4">3.4.23.43</ecNumber>
    </submittedName>
</protein>
<dbReference type="GO" id="GO:0004190">
    <property type="term" value="F:aspartic-type endopeptidase activity"/>
    <property type="evidence" value="ECO:0007669"/>
    <property type="project" value="UniProtKB-EC"/>
</dbReference>
<evidence type="ECO:0000259" key="3">
    <source>
        <dbReference type="Pfam" id="PF01478"/>
    </source>
</evidence>
<evidence type="ECO:0000313" key="5">
    <source>
        <dbReference type="Proteomes" id="UP000517916"/>
    </source>
</evidence>
<comment type="caution">
    <text evidence="4">The sequence shown here is derived from an EMBL/GenBank/DDBJ whole genome shotgun (WGS) entry which is preliminary data.</text>
</comment>
<organism evidence="4 5">
    <name type="scientific">Kutzneria viridogrisea</name>
    <dbReference type="NCBI Taxonomy" id="47990"/>
    <lineage>
        <taxon>Bacteria</taxon>
        <taxon>Bacillati</taxon>
        <taxon>Actinomycetota</taxon>
        <taxon>Actinomycetes</taxon>
        <taxon>Pseudonocardiales</taxon>
        <taxon>Pseudonocardiaceae</taxon>
        <taxon>Kutzneria</taxon>
    </lineage>
</organism>
<evidence type="ECO:0000313" key="4">
    <source>
        <dbReference type="EMBL" id="MBA8926867.1"/>
    </source>
</evidence>
<name>A0ABR6BJ04_9PSEU</name>
<keyword evidence="4" id="KW-0808">Transferase</keyword>
<feature type="transmembrane region" description="Helical" evidence="2">
    <location>
        <begin position="102"/>
        <end position="122"/>
    </location>
</feature>
<dbReference type="EMBL" id="JACJID010000003">
    <property type="protein sequence ID" value="MBA8926867.1"/>
    <property type="molecule type" value="Genomic_DNA"/>
</dbReference>
<reference evidence="4 5" key="1">
    <citation type="submission" date="2020-08" db="EMBL/GenBank/DDBJ databases">
        <title>Genomic Encyclopedia of Archaeal and Bacterial Type Strains, Phase II (KMG-II): from individual species to whole genera.</title>
        <authorList>
            <person name="Goeker M."/>
        </authorList>
    </citation>
    <scope>NUCLEOTIDE SEQUENCE [LARGE SCALE GENOMIC DNA]</scope>
    <source>
        <strain evidence="4 5">DSM 43850</strain>
    </source>
</reference>
<dbReference type="Proteomes" id="UP000517916">
    <property type="component" value="Unassembled WGS sequence"/>
</dbReference>
<feature type="transmembrane region" description="Helical" evidence="2">
    <location>
        <begin position="153"/>
        <end position="171"/>
    </location>
</feature>
<keyword evidence="4" id="KW-0378">Hydrolase</keyword>
<dbReference type="EC" id="3.4.23.43" evidence="4"/>
<feature type="transmembrane region" description="Helical" evidence="2">
    <location>
        <begin position="129"/>
        <end position="147"/>
    </location>
</feature>
<feature type="domain" description="Prepilin type IV endopeptidase peptidase" evidence="3">
    <location>
        <begin position="107"/>
        <end position="208"/>
    </location>
</feature>
<dbReference type="RefSeq" id="WP_182838070.1">
    <property type="nucleotide sequence ID" value="NZ_BAAABQ010000020.1"/>
</dbReference>
<keyword evidence="5" id="KW-1185">Reference proteome</keyword>
<feature type="transmembrane region" description="Helical" evidence="2">
    <location>
        <begin position="44"/>
        <end position="63"/>
    </location>
</feature>
<dbReference type="GO" id="GO:0032259">
    <property type="term" value="P:methylation"/>
    <property type="evidence" value="ECO:0007669"/>
    <property type="project" value="UniProtKB-KW"/>
</dbReference>
<feature type="transmembrane region" description="Helical" evidence="2">
    <location>
        <begin position="232"/>
        <end position="249"/>
    </location>
</feature>
<dbReference type="InterPro" id="IPR050882">
    <property type="entry name" value="Prepilin_peptidase/N-MTase"/>
</dbReference>
<keyword evidence="2" id="KW-1133">Transmembrane helix</keyword>
<keyword evidence="2" id="KW-0812">Transmembrane</keyword>
<proteinExistence type="inferred from homology"/>
<gene>
    <name evidence="4" type="ORF">BC739_004073</name>
</gene>